<evidence type="ECO:0000259" key="5">
    <source>
        <dbReference type="SMART" id="SM00062"/>
    </source>
</evidence>
<reference evidence="6 7" key="1">
    <citation type="submission" date="2024-03" db="EMBL/GenBank/DDBJ databases">
        <title>Novel species of the genus Variovorax.</title>
        <authorList>
            <person name="Liu Q."/>
            <person name="Xin Y.-H."/>
        </authorList>
    </citation>
    <scope>NUCLEOTIDE SEQUENCE [LARGE SCALE GENOMIC DNA]</scope>
    <source>
        <strain evidence="6 7">KACC 18899</strain>
    </source>
</reference>
<dbReference type="CDD" id="cd13692">
    <property type="entry name" value="PBP2_BztA"/>
    <property type="match status" value="1"/>
</dbReference>
<evidence type="ECO:0000256" key="1">
    <source>
        <dbReference type="ARBA" id="ARBA00010333"/>
    </source>
</evidence>
<dbReference type="EMBL" id="JBBKZU010000014">
    <property type="protein sequence ID" value="MEJ8814754.1"/>
    <property type="molecule type" value="Genomic_DNA"/>
</dbReference>
<dbReference type="Gene3D" id="3.40.190.10">
    <property type="entry name" value="Periplasmic binding protein-like II"/>
    <property type="match status" value="2"/>
</dbReference>
<name>A0ABU8VM69_9BURK</name>
<dbReference type="RefSeq" id="WP_340359982.1">
    <property type="nucleotide sequence ID" value="NZ_JBBKZU010000014.1"/>
</dbReference>
<dbReference type="PANTHER" id="PTHR30085:SF7">
    <property type="entry name" value="AMINO-ACID ABC TRANSPORTER-BINDING PROTEIN YHDW-RELATED"/>
    <property type="match status" value="1"/>
</dbReference>
<dbReference type="Proteomes" id="UP001365846">
    <property type="component" value="Unassembled WGS sequence"/>
</dbReference>
<evidence type="ECO:0000256" key="4">
    <source>
        <dbReference type="SAM" id="SignalP"/>
    </source>
</evidence>
<feature type="chain" id="PRO_5046198531" evidence="4">
    <location>
        <begin position="30"/>
        <end position="355"/>
    </location>
</feature>
<keyword evidence="2" id="KW-0813">Transport</keyword>
<sequence length="355" mass="38242">METIDIKLPLSRWAVGAVLAIAMVAPASAESKSTLDVIKERGNLRCSAHNGSFPGFFEVDDKGAWKGFDIQFCKAVAAAVLGSPDKVTYVPLSWAQRFPSLISGDVDIIFKATGWTLSRDTKQKIDFSIPYFVGGFQFMVPASSKIKSGKELDGATVCTASGTSIEPVLADYAATEKVKFQVVTYEKSEELQGAYFAGRCDALAGWGPSLAVTRTQKVKDPASQVILPITISLEPVAAAVRQDDKKFRTVVNWVIAAMIRAEELGITSANVDSIRAQVTANPASNPALAKFLGVQKGVGAELGLPDTWVYDVIKKVGNYGQVYDRELGSGSPYKLDRASNRLWKNGGLIYGPVFD</sequence>
<dbReference type="PANTHER" id="PTHR30085">
    <property type="entry name" value="AMINO ACID ABC TRANSPORTER PERMEASE"/>
    <property type="match status" value="1"/>
</dbReference>
<keyword evidence="3 4" id="KW-0732">Signal</keyword>
<dbReference type="SUPFAM" id="SSF53850">
    <property type="entry name" value="Periplasmic binding protein-like II"/>
    <property type="match status" value="1"/>
</dbReference>
<keyword evidence="7" id="KW-1185">Reference proteome</keyword>
<evidence type="ECO:0000256" key="2">
    <source>
        <dbReference type="ARBA" id="ARBA00022448"/>
    </source>
</evidence>
<comment type="caution">
    <text evidence="6">The sequence shown here is derived from an EMBL/GenBank/DDBJ whole genome shotgun (WGS) entry which is preliminary data.</text>
</comment>
<dbReference type="Pfam" id="PF00497">
    <property type="entry name" value="SBP_bac_3"/>
    <property type="match status" value="1"/>
</dbReference>
<dbReference type="InterPro" id="IPR001638">
    <property type="entry name" value="Solute-binding_3/MltF_N"/>
</dbReference>
<evidence type="ECO:0000256" key="3">
    <source>
        <dbReference type="ARBA" id="ARBA00022729"/>
    </source>
</evidence>
<feature type="signal peptide" evidence="4">
    <location>
        <begin position="1"/>
        <end position="29"/>
    </location>
</feature>
<gene>
    <name evidence="6" type="ORF">WKW77_27030</name>
</gene>
<evidence type="ECO:0000313" key="7">
    <source>
        <dbReference type="Proteomes" id="UP001365846"/>
    </source>
</evidence>
<feature type="domain" description="Solute-binding protein family 3/N-terminal" evidence="5">
    <location>
        <begin position="43"/>
        <end position="274"/>
    </location>
</feature>
<dbReference type="InterPro" id="IPR051455">
    <property type="entry name" value="Bact_solute-bind_prot3"/>
</dbReference>
<evidence type="ECO:0000313" key="6">
    <source>
        <dbReference type="EMBL" id="MEJ8814754.1"/>
    </source>
</evidence>
<organism evidence="6 7">
    <name type="scientific">Variovorax ureilyticus</name>
    <dbReference type="NCBI Taxonomy" id="1836198"/>
    <lineage>
        <taxon>Bacteria</taxon>
        <taxon>Pseudomonadati</taxon>
        <taxon>Pseudomonadota</taxon>
        <taxon>Betaproteobacteria</taxon>
        <taxon>Burkholderiales</taxon>
        <taxon>Comamonadaceae</taxon>
        <taxon>Variovorax</taxon>
    </lineage>
</organism>
<protein>
    <submittedName>
        <fullName evidence="6">Amino acid ABC transporter substrate-binding protein</fullName>
    </submittedName>
</protein>
<accession>A0ABU8VM69</accession>
<proteinExistence type="inferred from homology"/>
<dbReference type="SMART" id="SM00062">
    <property type="entry name" value="PBPb"/>
    <property type="match status" value="1"/>
</dbReference>
<comment type="similarity">
    <text evidence="1">Belongs to the bacterial solute-binding protein 3 family.</text>
</comment>